<dbReference type="CDD" id="cd02947">
    <property type="entry name" value="TRX_family"/>
    <property type="match status" value="1"/>
</dbReference>
<dbReference type="GO" id="GO:0005737">
    <property type="term" value="C:cytoplasm"/>
    <property type="evidence" value="ECO:0007669"/>
    <property type="project" value="TreeGrafter"/>
</dbReference>
<dbReference type="SUPFAM" id="SSF52833">
    <property type="entry name" value="Thioredoxin-like"/>
    <property type="match status" value="1"/>
</dbReference>
<organism evidence="6 7">
    <name type="scientific">Ostreobium quekettii</name>
    <dbReference type="NCBI Taxonomy" id="121088"/>
    <lineage>
        <taxon>Eukaryota</taxon>
        <taxon>Viridiplantae</taxon>
        <taxon>Chlorophyta</taxon>
        <taxon>core chlorophytes</taxon>
        <taxon>Ulvophyceae</taxon>
        <taxon>TCBD clade</taxon>
        <taxon>Bryopsidales</taxon>
        <taxon>Ostreobineae</taxon>
        <taxon>Ostreobiaceae</taxon>
        <taxon>Ostreobium</taxon>
    </lineage>
</organism>
<name>A0A8S1J467_9CHLO</name>
<evidence type="ECO:0000256" key="2">
    <source>
        <dbReference type="ARBA" id="ARBA00022982"/>
    </source>
</evidence>
<feature type="domain" description="Thioredoxin" evidence="5">
    <location>
        <begin position="1"/>
        <end position="68"/>
    </location>
</feature>
<protein>
    <recommendedName>
        <fullName evidence="5">Thioredoxin domain-containing protein</fullName>
    </recommendedName>
</protein>
<dbReference type="InterPro" id="IPR036249">
    <property type="entry name" value="Thioredoxin-like_sf"/>
</dbReference>
<keyword evidence="2" id="KW-0249">Electron transport</keyword>
<keyword evidence="3" id="KW-1015">Disulfide bond</keyword>
<dbReference type="PIRSF" id="PIRSF000077">
    <property type="entry name" value="Thioredoxin"/>
    <property type="match status" value="1"/>
</dbReference>
<dbReference type="PANTHER" id="PTHR45663">
    <property type="entry name" value="GEO12009P1"/>
    <property type="match status" value="1"/>
</dbReference>
<evidence type="ECO:0000256" key="3">
    <source>
        <dbReference type="ARBA" id="ARBA00023157"/>
    </source>
</evidence>
<evidence type="ECO:0000256" key="1">
    <source>
        <dbReference type="ARBA" id="ARBA00022448"/>
    </source>
</evidence>
<dbReference type="Proteomes" id="UP000708148">
    <property type="component" value="Unassembled WGS sequence"/>
</dbReference>
<evidence type="ECO:0000259" key="5">
    <source>
        <dbReference type="Pfam" id="PF00085"/>
    </source>
</evidence>
<evidence type="ECO:0000313" key="6">
    <source>
        <dbReference type="EMBL" id="CAD7701914.1"/>
    </source>
</evidence>
<dbReference type="InterPro" id="IPR013766">
    <property type="entry name" value="Thioredoxin_domain"/>
</dbReference>
<comment type="caution">
    <text evidence="6">The sequence shown here is derived from an EMBL/GenBank/DDBJ whole genome shotgun (WGS) entry which is preliminary data.</text>
</comment>
<keyword evidence="4" id="KW-0676">Redox-active center</keyword>
<sequence length="72" mass="7977">MIAPLIDELQEEYGDKLRCVKLNTDEDPSIATEYGIRSIPTVIVFKGGKKMDTVIGAVAKSTLQSTVERFMD</sequence>
<proteinExistence type="predicted"/>
<keyword evidence="7" id="KW-1185">Reference proteome</keyword>
<dbReference type="PANTHER" id="PTHR45663:SF11">
    <property type="entry name" value="GEO12009P1"/>
    <property type="match status" value="1"/>
</dbReference>
<evidence type="ECO:0000313" key="7">
    <source>
        <dbReference type="Proteomes" id="UP000708148"/>
    </source>
</evidence>
<gene>
    <name evidence="6" type="ORF">OSTQU699_LOCUS7271</name>
</gene>
<reference evidence="6" key="1">
    <citation type="submission" date="2020-12" db="EMBL/GenBank/DDBJ databases">
        <authorList>
            <person name="Iha C."/>
        </authorList>
    </citation>
    <scope>NUCLEOTIDE SEQUENCE</scope>
</reference>
<keyword evidence="1" id="KW-0813">Transport</keyword>
<dbReference type="GO" id="GO:0015035">
    <property type="term" value="F:protein-disulfide reductase activity"/>
    <property type="evidence" value="ECO:0007669"/>
    <property type="project" value="InterPro"/>
</dbReference>
<dbReference type="Pfam" id="PF00085">
    <property type="entry name" value="Thioredoxin"/>
    <property type="match status" value="1"/>
</dbReference>
<evidence type="ECO:0000256" key="4">
    <source>
        <dbReference type="ARBA" id="ARBA00023284"/>
    </source>
</evidence>
<dbReference type="EMBL" id="CAJHUC010001657">
    <property type="protein sequence ID" value="CAD7701914.1"/>
    <property type="molecule type" value="Genomic_DNA"/>
</dbReference>
<dbReference type="OrthoDB" id="2121326at2759"/>
<dbReference type="InterPro" id="IPR005746">
    <property type="entry name" value="Thioredoxin"/>
</dbReference>
<dbReference type="Gene3D" id="3.40.30.10">
    <property type="entry name" value="Glutaredoxin"/>
    <property type="match status" value="1"/>
</dbReference>
<accession>A0A8S1J467</accession>
<dbReference type="AlphaFoldDB" id="A0A8S1J467"/>